<evidence type="ECO:0000256" key="6">
    <source>
        <dbReference type="ARBA" id="ARBA00022692"/>
    </source>
</evidence>
<keyword evidence="5" id="KW-0808">Transferase</keyword>
<dbReference type="Gene3D" id="1.10.287.130">
    <property type="match status" value="1"/>
</dbReference>
<evidence type="ECO:0000256" key="9">
    <source>
        <dbReference type="ARBA" id="ARBA00023012"/>
    </source>
</evidence>
<evidence type="ECO:0000256" key="3">
    <source>
        <dbReference type="ARBA" id="ARBA00012438"/>
    </source>
</evidence>
<dbReference type="Pfam" id="PF00512">
    <property type="entry name" value="HisKA"/>
    <property type="match status" value="1"/>
</dbReference>
<dbReference type="Proteomes" id="UP001500851">
    <property type="component" value="Unassembled WGS sequence"/>
</dbReference>
<evidence type="ECO:0000256" key="1">
    <source>
        <dbReference type="ARBA" id="ARBA00000085"/>
    </source>
</evidence>
<dbReference type="InterPro" id="IPR036097">
    <property type="entry name" value="HisK_dim/P_sf"/>
</dbReference>
<evidence type="ECO:0000256" key="5">
    <source>
        <dbReference type="ARBA" id="ARBA00022679"/>
    </source>
</evidence>
<organism evidence="13 14">
    <name type="scientific">Leucobacter iarius</name>
    <dbReference type="NCBI Taxonomy" id="333963"/>
    <lineage>
        <taxon>Bacteria</taxon>
        <taxon>Bacillati</taxon>
        <taxon>Actinomycetota</taxon>
        <taxon>Actinomycetes</taxon>
        <taxon>Micrococcales</taxon>
        <taxon>Microbacteriaceae</taxon>
        <taxon>Leucobacter</taxon>
    </lineage>
</organism>
<dbReference type="SUPFAM" id="SSF55874">
    <property type="entry name" value="ATPase domain of HSP90 chaperone/DNA topoisomerase II/histidine kinase"/>
    <property type="match status" value="1"/>
</dbReference>
<evidence type="ECO:0000256" key="2">
    <source>
        <dbReference type="ARBA" id="ARBA00004236"/>
    </source>
</evidence>
<dbReference type="SMART" id="SM00388">
    <property type="entry name" value="HisKA"/>
    <property type="match status" value="1"/>
</dbReference>
<evidence type="ECO:0000259" key="12">
    <source>
        <dbReference type="PROSITE" id="PS50885"/>
    </source>
</evidence>
<dbReference type="SMART" id="SM00387">
    <property type="entry name" value="HATPase_c"/>
    <property type="match status" value="1"/>
</dbReference>
<comment type="catalytic activity">
    <reaction evidence="1">
        <text>ATP + protein L-histidine = ADP + protein N-phospho-L-histidine.</text>
        <dbReference type="EC" id="2.7.13.3"/>
    </reaction>
</comment>
<dbReference type="PROSITE" id="PS50885">
    <property type="entry name" value="HAMP"/>
    <property type="match status" value="1"/>
</dbReference>
<evidence type="ECO:0000313" key="13">
    <source>
        <dbReference type="EMBL" id="GAA1794961.1"/>
    </source>
</evidence>
<evidence type="ECO:0000256" key="4">
    <source>
        <dbReference type="ARBA" id="ARBA00022553"/>
    </source>
</evidence>
<accession>A0ABN2LNQ9</accession>
<proteinExistence type="predicted"/>
<dbReference type="EC" id="2.7.13.3" evidence="3"/>
<dbReference type="CDD" id="cd06225">
    <property type="entry name" value="HAMP"/>
    <property type="match status" value="1"/>
</dbReference>
<dbReference type="SUPFAM" id="SSF47384">
    <property type="entry name" value="Homodimeric domain of signal transducing histidine kinase"/>
    <property type="match status" value="1"/>
</dbReference>
<dbReference type="SMART" id="SM00304">
    <property type="entry name" value="HAMP"/>
    <property type="match status" value="1"/>
</dbReference>
<dbReference type="Pfam" id="PF02518">
    <property type="entry name" value="HATPase_c"/>
    <property type="match status" value="1"/>
</dbReference>
<sequence>MRRRVLIPLLVLGLVAVCAILVPTGSAIADARTQQLQLQRTGAVEQVVQRARAVLGGTGSPATLQRYLERVHSTYGEAVLVVDGSGERLAEAGGIPRDAATERAVTAALRGLPQWTLPTVLPWSPDSALVAQPIATASSAAEGAVVLRVDQASAKRDVLSGWILAGVVGAALLVALLLASNLWTRWVIRPVLALDAATRAVSEHRGFDAAAVTGPPELRRLAASFERMAGEVEDALEQQRGLVADASHQLRNPLAAIRLRIDGLPRDDPESRSEADAVEGDLDRLERTVDRMLVLAEAEHRASSEPSRSPDRVCCTVSAASLVDPYRSALADSGIDVLASGSDAELPFRRGDLEEIVEILVDNARKYAGPGARVRVEVRESPAELLVADSGAGLAETELARVGTRFWRSETHRALPGTGLGYAIVEQLARANDAVVEVSRAPEGGLLARVRVVGA</sequence>
<dbReference type="PROSITE" id="PS50109">
    <property type="entry name" value="HIS_KIN"/>
    <property type="match status" value="1"/>
</dbReference>
<dbReference type="InterPro" id="IPR003594">
    <property type="entry name" value="HATPase_dom"/>
</dbReference>
<keyword evidence="6 10" id="KW-0812">Transmembrane</keyword>
<keyword evidence="9" id="KW-0902">Two-component regulatory system</keyword>
<reference evidence="13 14" key="1">
    <citation type="journal article" date="2019" name="Int. J. Syst. Evol. Microbiol.">
        <title>The Global Catalogue of Microorganisms (GCM) 10K type strain sequencing project: providing services to taxonomists for standard genome sequencing and annotation.</title>
        <authorList>
            <consortium name="The Broad Institute Genomics Platform"/>
            <consortium name="The Broad Institute Genome Sequencing Center for Infectious Disease"/>
            <person name="Wu L."/>
            <person name="Ma J."/>
        </authorList>
    </citation>
    <scope>NUCLEOTIDE SEQUENCE [LARGE SCALE GENOMIC DNA]</scope>
    <source>
        <strain evidence="13 14">JCM 14736</strain>
    </source>
</reference>
<dbReference type="Pfam" id="PF00672">
    <property type="entry name" value="HAMP"/>
    <property type="match status" value="1"/>
</dbReference>
<evidence type="ECO:0000259" key="11">
    <source>
        <dbReference type="PROSITE" id="PS50109"/>
    </source>
</evidence>
<evidence type="ECO:0000256" key="7">
    <source>
        <dbReference type="ARBA" id="ARBA00022777"/>
    </source>
</evidence>
<dbReference type="Gene3D" id="3.30.565.10">
    <property type="entry name" value="Histidine kinase-like ATPase, C-terminal domain"/>
    <property type="match status" value="1"/>
</dbReference>
<dbReference type="GO" id="GO:0016301">
    <property type="term" value="F:kinase activity"/>
    <property type="evidence" value="ECO:0007669"/>
    <property type="project" value="UniProtKB-KW"/>
</dbReference>
<comment type="caution">
    <text evidence="13">The sequence shown here is derived from an EMBL/GenBank/DDBJ whole genome shotgun (WGS) entry which is preliminary data.</text>
</comment>
<evidence type="ECO:0000313" key="14">
    <source>
        <dbReference type="Proteomes" id="UP001500851"/>
    </source>
</evidence>
<dbReference type="InterPro" id="IPR005467">
    <property type="entry name" value="His_kinase_dom"/>
</dbReference>
<feature type="domain" description="Histidine kinase" evidence="11">
    <location>
        <begin position="245"/>
        <end position="455"/>
    </location>
</feature>
<dbReference type="CDD" id="cd00082">
    <property type="entry name" value="HisKA"/>
    <property type="match status" value="1"/>
</dbReference>
<dbReference type="RefSeq" id="WP_344032694.1">
    <property type="nucleotide sequence ID" value="NZ_BAAAOB010000003.1"/>
</dbReference>
<dbReference type="PANTHER" id="PTHR45436">
    <property type="entry name" value="SENSOR HISTIDINE KINASE YKOH"/>
    <property type="match status" value="1"/>
</dbReference>
<dbReference type="InterPro" id="IPR050428">
    <property type="entry name" value="TCS_sensor_his_kinase"/>
</dbReference>
<keyword evidence="14" id="KW-1185">Reference proteome</keyword>
<evidence type="ECO:0000256" key="10">
    <source>
        <dbReference type="SAM" id="Phobius"/>
    </source>
</evidence>
<keyword evidence="4" id="KW-0597">Phosphoprotein</keyword>
<feature type="domain" description="HAMP" evidence="12">
    <location>
        <begin position="185"/>
        <end position="237"/>
    </location>
</feature>
<protein>
    <recommendedName>
        <fullName evidence="3">histidine kinase</fullName>
        <ecNumber evidence="3">2.7.13.3</ecNumber>
    </recommendedName>
</protein>
<keyword evidence="8 10" id="KW-1133">Transmembrane helix</keyword>
<feature type="transmembrane region" description="Helical" evidence="10">
    <location>
        <begin position="159"/>
        <end position="179"/>
    </location>
</feature>
<keyword evidence="10" id="KW-0472">Membrane</keyword>
<dbReference type="InterPro" id="IPR003660">
    <property type="entry name" value="HAMP_dom"/>
</dbReference>
<keyword evidence="7 13" id="KW-0418">Kinase</keyword>
<dbReference type="EMBL" id="BAAAOB010000003">
    <property type="protein sequence ID" value="GAA1794961.1"/>
    <property type="molecule type" value="Genomic_DNA"/>
</dbReference>
<evidence type="ECO:0000256" key="8">
    <source>
        <dbReference type="ARBA" id="ARBA00022989"/>
    </source>
</evidence>
<name>A0ABN2LNQ9_9MICO</name>
<comment type="subcellular location">
    <subcellularLocation>
        <location evidence="2">Cell membrane</location>
    </subcellularLocation>
</comment>
<gene>
    <name evidence="13" type="ORF">GCM10009768_25060</name>
</gene>
<dbReference type="InterPro" id="IPR036890">
    <property type="entry name" value="HATPase_C_sf"/>
</dbReference>
<dbReference type="PANTHER" id="PTHR45436:SF5">
    <property type="entry name" value="SENSOR HISTIDINE KINASE TRCS"/>
    <property type="match status" value="1"/>
</dbReference>
<dbReference type="InterPro" id="IPR003661">
    <property type="entry name" value="HisK_dim/P_dom"/>
</dbReference>